<keyword evidence="3" id="KW-0847">Vitamin C</keyword>
<keyword evidence="6" id="KW-0408">Iron</keyword>
<evidence type="ECO:0000256" key="5">
    <source>
        <dbReference type="ARBA" id="ARBA00023002"/>
    </source>
</evidence>
<dbReference type="GO" id="GO:0031418">
    <property type="term" value="F:L-ascorbic acid binding"/>
    <property type="evidence" value="ECO:0007669"/>
    <property type="project" value="UniProtKB-KW"/>
</dbReference>
<sequence length="572" mass="61248">TTPGFRLVGDAAISADDLGWSCALIDGVLEFETPTLDECAWLSQRLAECGKVDAVELFASKALGAWGEFREGATPYADDRWDFDVDALRRDGYAILRGAAPEWRAAAAGAAAAGAGNLTGQGHDLRTDRVHWVDGSAAPAFAGAVGALKSVAAYLNGHFVDGPGFLCRGPAPPAAPATADAPLTVTRHVQLATYRPEVDGSGGYTLHSDNGPASPGKAKKNGRHATAILYLNEHWDAADGGALELYPDSVDDAAVQRVLLGQAGRAWTPADERNLEAALAGHRRVDVWPEAGTVVVFDSRLVHTVRPAKRDRRALTLWMSKPADGDMLPVDRGEVYNDFAGSAGAMDDYVKDWARAGSVGRCGSDHCDWMKAFGAIDVGCTFDVGRIGLNVKDAARGGRGPELVFTFGDGATFAAGNRDRRAHDRFLRRPAVCEYAPGAATKPQRGGPALLMAHGQYLASMYVTCDSIADKCPDFGFGTTNCDRFGAKPRLADKIAHHTIKEGDPDGLREFHYRSSSGHDVTFEVENAIFLEGTGHSLTHTHLEHVTNERYLEALGILGRDTRRHPWNASGY</sequence>
<accession>F0YRK1</accession>
<evidence type="ECO:0000256" key="1">
    <source>
        <dbReference type="ARBA" id="ARBA00001961"/>
    </source>
</evidence>
<dbReference type="EMBL" id="GL833667">
    <property type="protein sequence ID" value="EGB02258.1"/>
    <property type="molecule type" value="Genomic_DNA"/>
</dbReference>
<dbReference type="InterPro" id="IPR006620">
    <property type="entry name" value="Pro_4_hyd_alph"/>
</dbReference>
<organism evidence="9">
    <name type="scientific">Aureococcus anophagefferens</name>
    <name type="common">Harmful bloom alga</name>
    <dbReference type="NCBI Taxonomy" id="44056"/>
    <lineage>
        <taxon>Eukaryota</taxon>
        <taxon>Sar</taxon>
        <taxon>Stramenopiles</taxon>
        <taxon>Ochrophyta</taxon>
        <taxon>Pelagophyceae</taxon>
        <taxon>Pelagomonadales</taxon>
        <taxon>Pelagomonadaceae</taxon>
        <taxon>Aureococcus</taxon>
    </lineage>
</organism>
<dbReference type="InterPro" id="IPR005123">
    <property type="entry name" value="Oxoglu/Fe-dep_dioxygenase_dom"/>
</dbReference>
<dbReference type="SMART" id="SM00702">
    <property type="entry name" value="P4Hc"/>
    <property type="match status" value="1"/>
</dbReference>
<evidence type="ECO:0000256" key="6">
    <source>
        <dbReference type="ARBA" id="ARBA00023004"/>
    </source>
</evidence>
<protein>
    <recommendedName>
        <fullName evidence="7">Fe2OG dioxygenase domain-containing protein</fullName>
    </recommendedName>
</protein>
<comment type="cofactor">
    <cofactor evidence="1">
        <name>L-ascorbate</name>
        <dbReference type="ChEBI" id="CHEBI:38290"/>
    </cofactor>
</comment>
<evidence type="ECO:0000313" key="9">
    <source>
        <dbReference type="Proteomes" id="UP000002729"/>
    </source>
</evidence>
<feature type="non-terminal residue" evidence="8">
    <location>
        <position position="1"/>
    </location>
</feature>
<dbReference type="SUPFAM" id="SSF51197">
    <property type="entry name" value="Clavaminate synthase-like"/>
    <property type="match status" value="1"/>
</dbReference>
<name>F0YRK1_AURAN</name>
<dbReference type="AlphaFoldDB" id="F0YRK1"/>
<dbReference type="InterPro" id="IPR044862">
    <property type="entry name" value="Pro_4_hyd_alph_FE2OG_OXY"/>
</dbReference>
<evidence type="ECO:0000256" key="4">
    <source>
        <dbReference type="ARBA" id="ARBA00022964"/>
    </source>
</evidence>
<keyword evidence="9" id="KW-1185">Reference proteome</keyword>
<evidence type="ECO:0000313" key="8">
    <source>
        <dbReference type="EMBL" id="EGB02258.1"/>
    </source>
</evidence>
<dbReference type="KEGG" id="aaf:AURANDRAFT_69047"/>
<dbReference type="RefSeq" id="XP_009043043.1">
    <property type="nucleotide sequence ID" value="XM_009044795.1"/>
</dbReference>
<dbReference type="GO" id="GO:0071456">
    <property type="term" value="P:cellular response to hypoxia"/>
    <property type="evidence" value="ECO:0007669"/>
    <property type="project" value="TreeGrafter"/>
</dbReference>
<evidence type="ECO:0000256" key="2">
    <source>
        <dbReference type="ARBA" id="ARBA00022723"/>
    </source>
</evidence>
<keyword evidence="2" id="KW-0479">Metal-binding</keyword>
<dbReference type="GO" id="GO:0031543">
    <property type="term" value="F:peptidyl-proline dioxygenase activity"/>
    <property type="evidence" value="ECO:0007669"/>
    <property type="project" value="TreeGrafter"/>
</dbReference>
<dbReference type="OrthoDB" id="76265at2759"/>
<proteinExistence type="predicted"/>
<dbReference type="InParanoid" id="F0YRK1"/>
<reference evidence="8 9" key="1">
    <citation type="journal article" date="2011" name="Proc. Natl. Acad. Sci. U.S.A.">
        <title>Niche of harmful alga Aureococcus anophagefferens revealed through ecogenomics.</title>
        <authorList>
            <person name="Gobler C.J."/>
            <person name="Berry D.L."/>
            <person name="Dyhrman S.T."/>
            <person name="Wilhelm S.W."/>
            <person name="Salamov A."/>
            <person name="Lobanov A.V."/>
            <person name="Zhang Y."/>
            <person name="Collier J.L."/>
            <person name="Wurch L.L."/>
            <person name="Kustka A.B."/>
            <person name="Dill B.D."/>
            <person name="Shah M."/>
            <person name="VerBerkmoes N.C."/>
            <person name="Kuo A."/>
            <person name="Terry A."/>
            <person name="Pangilinan J."/>
            <person name="Lindquist E.A."/>
            <person name="Lucas S."/>
            <person name="Paulsen I.T."/>
            <person name="Hattenrath-Lehmann T.K."/>
            <person name="Talmage S.C."/>
            <person name="Walker E.A."/>
            <person name="Koch F."/>
            <person name="Burson A.M."/>
            <person name="Marcoval M.A."/>
            <person name="Tang Y.Z."/>
            <person name="Lecleir G.R."/>
            <person name="Coyne K.J."/>
            <person name="Berg G.M."/>
            <person name="Bertrand E.M."/>
            <person name="Saito M.A."/>
            <person name="Gladyshev V.N."/>
            <person name="Grigoriev I.V."/>
        </authorList>
    </citation>
    <scope>NUCLEOTIDE SEQUENCE [LARGE SCALE GENOMIC DNA]</scope>
    <source>
        <strain evidence="9">CCMP 1984</strain>
    </source>
</reference>
<gene>
    <name evidence="8" type="ORF">AURANDRAFT_69047</name>
</gene>
<dbReference type="GeneID" id="20227202"/>
<dbReference type="PROSITE" id="PS51471">
    <property type="entry name" value="FE2OG_OXY"/>
    <property type="match status" value="1"/>
</dbReference>
<keyword evidence="5" id="KW-0560">Oxidoreductase</keyword>
<evidence type="ECO:0000259" key="7">
    <source>
        <dbReference type="PROSITE" id="PS51471"/>
    </source>
</evidence>
<dbReference type="PANTHER" id="PTHR12907:SF26">
    <property type="entry name" value="HIF PROLYL HYDROXYLASE, ISOFORM C"/>
    <property type="match status" value="1"/>
</dbReference>
<dbReference type="GO" id="GO:0008198">
    <property type="term" value="F:ferrous iron binding"/>
    <property type="evidence" value="ECO:0007669"/>
    <property type="project" value="TreeGrafter"/>
</dbReference>
<dbReference type="Pfam" id="PF13640">
    <property type="entry name" value="2OG-FeII_Oxy_3"/>
    <property type="match status" value="1"/>
</dbReference>
<dbReference type="InterPro" id="IPR051559">
    <property type="entry name" value="HIF_prolyl_hydroxylases"/>
</dbReference>
<dbReference type="Proteomes" id="UP000002729">
    <property type="component" value="Unassembled WGS sequence"/>
</dbReference>
<feature type="domain" description="Fe2OG dioxygenase" evidence="7">
    <location>
        <begin position="178"/>
        <end position="321"/>
    </location>
</feature>
<dbReference type="Gene3D" id="2.60.120.620">
    <property type="entry name" value="q2cbj1_9rhob like domain"/>
    <property type="match status" value="1"/>
</dbReference>
<keyword evidence="4" id="KW-0223">Dioxygenase</keyword>
<evidence type="ECO:0000256" key="3">
    <source>
        <dbReference type="ARBA" id="ARBA00022896"/>
    </source>
</evidence>
<dbReference type="PANTHER" id="PTHR12907">
    <property type="entry name" value="EGL NINE HOMOLOG-RELATED"/>
    <property type="match status" value="1"/>
</dbReference>